<dbReference type="GO" id="GO:0016747">
    <property type="term" value="F:acyltransferase activity, transferring groups other than amino-acyl groups"/>
    <property type="evidence" value="ECO:0007669"/>
    <property type="project" value="InterPro"/>
</dbReference>
<dbReference type="RefSeq" id="WP_045954797.1">
    <property type="nucleotide sequence ID" value="NZ_JXXV01000012.1"/>
</dbReference>
<dbReference type="PANTHER" id="PTHR42793">
    <property type="entry name" value="COA BINDING DOMAIN CONTAINING PROTEIN"/>
    <property type="match status" value="1"/>
</dbReference>
<dbReference type="Pfam" id="PF13607">
    <property type="entry name" value="Succ_CoA_lig"/>
    <property type="match status" value="1"/>
</dbReference>
<dbReference type="InterPro" id="IPR016102">
    <property type="entry name" value="Succinyl-CoA_synth-like"/>
</dbReference>
<sequence>MSHLTHLLKPQSVAVVGASIKPMRAGNIVMKNLLHGGFEGAIMPVTPNYSSVCGVLAYRSIDDLPIVPDVAILCTHATYNQTLFEQLAVKQVKAVIVLSADMHFANDDGESIQAACLAIAKTNGMRVLGPNSLGLVLPWMNFNASFSPVTATKGKIAFISQSAAMCTTILDWANDKNIGFSAFVSLGNALDIDFADLLDHLSRDSHTEAILLYVDTIKDARRFMSAARAASRNRRILVLKGGRTHAGRLAAQAHTGGDNTLDIIYDSAIRRTGMLRVNNSHELFAAVETLTHSVPLRGERLAIITNGGGPAIMAVDTLLDLGGKLANLSDETIDKLSALLPPSWSHNNPIDMVGDADDARYVKTLNALMDTDCADAILIMHSPSAVAHSEQTAKAIVAAIQSHPRHRRFNILTNWSGELTAKPARDIFTQAGIPTYRTPESAVVAFMHLVEYRRNQKQLMETPTTAEPVYIAELNEAKKWIEEKLLEKETVSLDTHQIGPFLRHFNFKVLPTWIASDSSEAVHVAEQIGYPVAVKLRSPDIAHKSDVQGVMLNLRNSNEVASASEAILDRTKLSYPSANIHGLLVQGMAKLAGGEEIRIKVKTDETFGPVILIGQGGSEWDESIDAASALPPLNMALARYLIVRAIKSGKIRLQKLPEPMDIQGLSELLVRVSQMVVDCPQVHELDIHPVLANGADFTILDADLVLKQYQGDAQQRLAIRPYPVEYEQFVTLKDGEEILLRPILPEDEPHHADFIHNVSKEDLYKRFFTDVGEFNHEALANLTQIDYDREMAFVAVSQTRPGNPIIGVSRALINPDNTDAEFAILIRSDLKGNGLGKLLMNKIIEYCQHKGTKQMSGMTMPTNRGMLMLAQKLGFNLDIQFEDGVADMVLALN</sequence>
<reference evidence="3 4" key="1">
    <citation type="journal article" date="2015" name="BMC Genomics">
        <title>Genome mining reveals unlocked bioactive potential of marine Gram-negative bacteria.</title>
        <authorList>
            <person name="Machado H."/>
            <person name="Sonnenschein E.C."/>
            <person name="Melchiorsen J."/>
            <person name="Gram L."/>
        </authorList>
    </citation>
    <scope>NUCLEOTIDE SEQUENCE [LARGE SCALE GENOMIC DNA]</scope>
    <source>
        <strain evidence="3 4">S2757</strain>
    </source>
</reference>
<dbReference type="Pfam" id="PF00583">
    <property type="entry name" value="Acetyltransf_1"/>
    <property type="match status" value="1"/>
</dbReference>
<dbReference type="EMBL" id="JXXV01000012">
    <property type="protein sequence ID" value="KJY83874.1"/>
    <property type="molecule type" value="Genomic_DNA"/>
</dbReference>
<dbReference type="STRING" id="579748.TW81_05975"/>
<dbReference type="SUPFAM" id="SSF55729">
    <property type="entry name" value="Acyl-CoA N-acyltransferases (Nat)"/>
    <property type="match status" value="1"/>
</dbReference>
<dbReference type="Pfam" id="PF13380">
    <property type="entry name" value="CoA_binding_2"/>
    <property type="match status" value="1"/>
</dbReference>
<evidence type="ECO:0000256" key="1">
    <source>
        <dbReference type="ARBA" id="ARBA00060888"/>
    </source>
</evidence>
<dbReference type="Gene3D" id="3.30.1490.20">
    <property type="entry name" value="ATP-grasp fold, A domain"/>
    <property type="match status" value="1"/>
</dbReference>
<dbReference type="PANTHER" id="PTHR42793:SF1">
    <property type="entry name" value="PEPTIDYL-LYSINE N-ACETYLTRANSFERASE PATZ"/>
    <property type="match status" value="1"/>
</dbReference>
<feature type="domain" description="N-acetyltransferase" evidence="2">
    <location>
        <begin position="738"/>
        <end position="893"/>
    </location>
</feature>
<dbReference type="PATRIC" id="fig|579748.3.peg.1223"/>
<dbReference type="InterPro" id="IPR036291">
    <property type="entry name" value="NAD(P)-bd_dom_sf"/>
</dbReference>
<dbReference type="InterPro" id="IPR000182">
    <property type="entry name" value="GNAT_dom"/>
</dbReference>
<evidence type="ECO:0000313" key="4">
    <source>
        <dbReference type="Proteomes" id="UP000033673"/>
    </source>
</evidence>
<dbReference type="Gene3D" id="3.40.50.720">
    <property type="entry name" value="NAD(P)-binding Rossmann-like Domain"/>
    <property type="match status" value="1"/>
</dbReference>
<name>A0A0F4NLW9_9VIBR</name>
<dbReference type="InterPro" id="IPR003781">
    <property type="entry name" value="CoA-bd"/>
</dbReference>
<evidence type="ECO:0000259" key="2">
    <source>
        <dbReference type="PROSITE" id="PS51186"/>
    </source>
</evidence>
<comment type="similarity">
    <text evidence="1">In the N-terminal section; belongs to the acetate CoA ligase alpha subunit family.</text>
</comment>
<dbReference type="GO" id="GO:0005524">
    <property type="term" value="F:ATP binding"/>
    <property type="evidence" value="ECO:0007669"/>
    <property type="project" value="InterPro"/>
</dbReference>
<dbReference type="Proteomes" id="UP000033673">
    <property type="component" value="Unassembled WGS sequence"/>
</dbReference>
<organism evidence="3 4">
    <name type="scientific">Vibrio galatheae</name>
    <dbReference type="NCBI Taxonomy" id="579748"/>
    <lineage>
        <taxon>Bacteria</taxon>
        <taxon>Pseudomonadati</taxon>
        <taxon>Pseudomonadota</taxon>
        <taxon>Gammaproteobacteria</taxon>
        <taxon>Vibrionales</taxon>
        <taxon>Vibrionaceae</taxon>
        <taxon>Vibrio</taxon>
    </lineage>
</organism>
<keyword evidence="3" id="KW-0808">Transferase</keyword>
<evidence type="ECO:0000313" key="3">
    <source>
        <dbReference type="EMBL" id="KJY83874.1"/>
    </source>
</evidence>
<dbReference type="SUPFAM" id="SSF52210">
    <property type="entry name" value="Succinyl-CoA synthetase domains"/>
    <property type="match status" value="2"/>
</dbReference>
<dbReference type="Gene3D" id="3.30.470.20">
    <property type="entry name" value="ATP-grasp fold, B domain"/>
    <property type="match status" value="1"/>
</dbReference>
<comment type="caution">
    <text evidence="3">The sequence shown here is derived from an EMBL/GenBank/DDBJ whole genome shotgun (WGS) entry which is preliminary data.</text>
</comment>
<dbReference type="AlphaFoldDB" id="A0A0F4NLW9"/>
<dbReference type="PROSITE" id="PS51186">
    <property type="entry name" value="GNAT"/>
    <property type="match status" value="1"/>
</dbReference>
<gene>
    <name evidence="3" type="ORF">TW81_05975</name>
</gene>
<keyword evidence="4" id="KW-1185">Reference proteome</keyword>
<dbReference type="Gene3D" id="3.40.50.261">
    <property type="entry name" value="Succinyl-CoA synthetase domains"/>
    <property type="match status" value="2"/>
</dbReference>
<dbReference type="SUPFAM" id="SSF51735">
    <property type="entry name" value="NAD(P)-binding Rossmann-fold domains"/>
    <property type="match status" value="1"/>
</dbReference>
<dbReference type="InterPro" id="IPR013815">
    <property type="entry name" value="ATP_grasp_subdomain_1"/>
</dbReference>
<dbReference type="SUPFAM" id="SSF56059">
    <property type="entry name" value="Glutathione synthetase ATP-binding domain-like"/>
    <property type="match status" value="1"/>
</dbReference>
<dbReference type="Gene3D" id="3.40.630.30">
    <property type="match status" value="1"/>
</dbReference>
<dbReference type="FunFam" id="3.30.1490.20:FF:000020">
    <property type="entry name" value="Protein lysine acetyltransferase"/>
    <property type="match status" value="1"/>
</dbReference>
<dbReference type="SMART" id="SM00881">
    <property type="entry name" value="CoA_binding"/>
    <property type="match status" value="1"/>
</dbReference>
<dbReference type="InterPro" id="IPR032875">
    <property type="entry name" value="Succ_CoA_lig_flav_dom"/>
</dbReference>
<proteinExistence type="inferred from homology"/>
<protein>
    <submittedName>
        <fullName evidence="3">Protein acetyltransferase</fullName>
    </submittedName>
</protein>
<dbReference type="Pfam" id="PF13549">
    <property type="entry name" value="ATP-grasp_5"/>
    <property type="match status" value="1"/>
</dbReference>
<dbReference type="OrthoDB" id="9807426at2"/>
<accession>A0A0F4NLW9</accession>
<dbReference type="InterPro" id="IPR016181">
    <property type="entry name" value="Acyl_CoA_acyltransferase"/>
</dbReference>